<evidence type="ECO:0000259" key="3">
    <source>
        <dbReference type="Pfam" id="PF16344"/>
    </source>
</evidence>
<comment type="caution">
    <text evidence="4">The sequence shown here is derived from an EMBL/GenBank/DDBJ whole genome shotgun (WGS) entry which is preliminary data.</text>
</comment>
<feature type="domain" description="FecR protein" evidence="2">
    <location>
        <begin position="177"/>
        <end position="270"/>
    </location>
</feature>
<dbReference type="Pfam" id="PF16344">
    <property type="entry name" value="FecR_C"/>
    <property type="match status" value="1"/>
</dbReference>
<reference evidence="5" key="1">
    <citation type="journal article" date="2019" name="Int. J. Syst. Evol. Microbiol.">
        <title>The Global Catalogue of Microorganisms (GCM) 10K type strain sequencing project: providing services to taxonomists for standard genome sequencing and annotation.</title>
        <authorList>
            <consortium name="The Broad Institute Genomics Platform"/>
            <consortium name="The Broad Institute Genome Sequencing Center for Infectious Disease"/>
            <person name="Wu L."/>
            <person name="Ma J."/>
        </authorList>
    </citation>
    <scope>NUCLEOTIDE SEQUENCE [LARGE SCALE GENOMIC DNA]</scope>
    <source>
        <strain evidence="5">KCTC 52298</strain>
    </source>
</reference>
<dbReference type="Gene3D" id="3.55.50.30">
    <property type="match status" value="1"/>
</dbReference>
<evidence type="ECO:0000313" key="5">
    <source>
        <dbReference type="Proteomes" id="UP001597440"/>
    </source>
</evidence>
<keyword evidence="1" id="KW-1133">Transmembrane helix</keyword>
<dbReference type="InterPro" id="IPR032508">
    <property type="entry name" value="FecR_C"/>
</dbReference>
<name>A0ABW5KYK5_9SPHI</name>
<feature type="domain" description="Protein FecR C-terminal" evidence="3">
    <location>
        <begin position="313"/>
        <end position="381"/>
    </location>
</feature>
<protein>
    <submittedName>
        <fullName evidence="4">FecR family protein</fullName>
    </submittedName>
</protein>
<dbReference type="InterPro" id="IPR006860">
    <property type="entry name" value="FecR"/>
</dbReference>
<keyword evidence="1" id="KW-0472">Membrane</keyword>
<gene>
    <name evidence="4" type="ORF">ACFSQW_01615</name>
</gene>
<proteinExistence type="predicted"/>
<evidence type="ECO:0000259" key="2">
    <source>
        <dbReference type="Pfam" id="PF04773"/>
    </source>
</evidence>
<organism evidence="4 5">
    <name type="scientific">Sphingobacterium tabacisoli</name>
    <dbReference type="NCBI Taxonomy" id="2044855"/>
    <lineage>
        <taxon>Bacteria</taxon>
        <taxon>Pseudomonadati</taxon>
        <taxon>Bacteroidota</taxon>
        <taxon>Sphingobacteriia</taxon>
        <taxon>Sphingobacteriales</taxon>
        <taxon>Sphingobacteriaceae</taxon>
        <taxon>Sphingobacterium</taxon>
    </lineage>
</organism>
<dbReference type="InterPro" id="IPR012373">
    <property type="entry name" value="Ferrdict_sens_TM"/>
</dbReference>
<dbReference type="PANTHER" id="PTHR30273">
    <property type="entry name" value="PERIPLASMIC SIGNAL SENSOR AND SIGMA FACTOR ACTIVATOR FECR-RELATED"/>
    <property type="match status" value="1"/>
</dbReference>
<evidence type="ECO:0000313" key="4">
    <source>
        <dbReference type="EMBL" id="MFD2553070.1"/>
    </source>
</evidence>
<keyword evidence="1" id="KW-0812">Transmembrane</keyword>
<feature type="transmembrane region" description="Helical" evidence="1">
    <location>
        <begin position="79"/>
        <end position="98"/>
    </location>
</feature>
<accession>A0ABW5KYK5</accession>
<dbReference type="RefSeq" id="WP_210356368.1">
    <property type="nucleotide sequence ID" value="NZ_JAEQMU010000009.1"/>
</dbReference>
<evidence type="ECO:0000256" key="1">
    <source>
        <dbReference type="SAM" id="Phobius"/>
    </source>
</evidence>
<dbReference type="Gene3D" id="2.60.120.1440">
    <property type="match status" value="1"/>
</dbReference>
<dbReference type="PANTHER" id="PTHR30273:SF2">
    <property type="entry name" value="PROTEIN FECR"/>
    <property type="match status" value="1"/>
</dbReference>
<dbReference type="Pfam" id="PF04773">
    <property type="entry name" value="FecR"/>
    <property type="match status" value="1"/>
</dbReference>
<sequence length="382" mass="43181">MGTARFKELWVKYNAGTLLPEERIVFEELLLSLSEEEVNRVIDETIEVDMGIHYARDVVFERIEERVGKEQPRSTRRLAWVRYAAAVLIAGIVSVGLMKLDFWKEEPTTDLAVTPVDITLPDDKALVKLGDGSVFVVNDSLDRLETKDVAVQRIGEGVYRFDVLAQPGTKEEFLSFSTPKGVSNQVILSDGTKIWLNARSKLEVSSYYEGNGKREVRLMGEGYFEVAHNKQRPFRVQIEGAVVEVLGTSFNIQTVNREKTAATTLIEGSVSVRNDGSKLILSPGEQAYVKQGVADLQKKKVDVRTVVAWKNGYFSFVDRPIEEVVEELVNWYDVDGVEWRKKSKEKVTASLARTRSLGELLTKLEMISTLKFTIKERRIVVE</sequence>
<dbReference type="Proteomes" id="UP001597440">
    <property type="component" value="Unassembled WGS sequence"/>
</dbReference>
<keyword evidence="5" id="KW-1185">Reference proteome</keyword>
<dbReference type="EMBL" id="JBHULD010000003">
    <property type="protein sequence ID" value="MFD2553070.1"/>
    <property type="molecule type" value="Genomic_DNA"/>
</dbReference>
<dbReference type="PIRSF" id="PIRSF018266">
    <property type="entry name" value="FecR"/>
    <property type="match status" value="1"/>
</dbReference>